<feature type="region of interest" description="Disordered" evidence="1">
    <location>
        <begin position="332"/>
        <end position="370"/>
    </location>
</feature>
<dbReference type="InterPro" id="IPR036086">
    <property type="entry name" value="ParB/Sulfiredoxin_sf"/>
</dbReference>
<dbReference type="Proteomes" id="UP000287563">
    <property type="component" value="Unassembled WGS sequence"/>
</dbReference>
<dbReference type="OrthoDB" id="323572at2"/>
<dbReference type="AlphaFoldDB" id="A0A3S3UMI6"/>
<organism evidence="2 3">
    <name type="scientific">Photobacterium chitinilyticum</name>
    <dbReference type="NCBI Taxonomy" id="2485123"/>
    <lineage>
        <taxon>Bacteria</taxon>
        <taxon>Pseudomonadati</taxon>
        <taxon>Pseudomonadota</taxon>
        <taxon>Gammaproteobacteria</taxon>
        <taxon>Vibrionales</taxon>
        <taxon>Vibrionaceae</taxon>
        <taxon>Photobacterium</taxon>
    </lineage>
</organism>
<sequence length="370" mass="41636">MLSLRDTFLLCIYSCVPLLATFSSAEKITYDKLSNGDVITVTLDQLLPTQPVLSFDKEFAKLNRYHEDLKSMFNDLCKANGAKGIKKWNEESQPTDASSYNCIDKPGTHTNDLSTVVIGPKAGTLYLTKGHHTLSTFWDMPNGGTSVPVMVKIAHNLHETGEDFWPEMNNDKEVWLFNTKGEKIKAKELPEYIGQKQLKHDKYLSLVYFLKDISYSSPQKKDKKKGTSNGSSIPFLELNWALEIRKHMKISDYDLNVLDEYAAALAEAATVMVDLPDDTIVGKSERTAKEMGKLSLVDSKALAALINDKKSDFNHALAYRIAVKEKSTPKRLLEEEAAEKEKEKQEKENMDENNSNNGIEISELETTKPD</sequence>
<gene>
    <name evidence="2" type="ORF">EDI28_05085</name>
</gene>
<dbReference type="Gene3D" id="3.90.1530.10">
    <property type="entry name" value="Conserved hypothetical protein from pyrococcus furiosus pfu- 392566-001, ParB domain"/>
    <property type="match status" value="1"/>
</dbReference>
<keyword evidence="3" id="KW-1185">Reference proteome</keyword>
<feature type="compositionally biased region" description="Low complexity" evidence="1">
    <location>
        <begin position="352"/>
        <end position="361"/>
    </location>
</feature>
<evidence type="ECO:0000313" key="2">
    <source>
        <dbReference type="EMBL" id="RWX57406.1"/>
    </source>
</evidence>
<dbReference type="EMBL" id="RJLM01000001">
    <property type="protein sequence ID" value="RWX57406.1"/>
    <property type="molecule type" value="Genomic_DNA"/>
</dbReference>
<accession>A0A3S3UMI6</accession>
<evidence type="ECO:0000256" key="1">
    <source>
        <dbReference type="SAM" id="MobiDB-lite"/>
    </source>
</evidence>
<feature type="compositionally biased region" description="Basic and acidic residues" evidence="1">
    <location>
        <begin position="332"/>
        <end position="350"/>
    </location>
</feature>
<dbReference type="Pfam" id="PF08857">
    <property type="entry name" value="ParBc_2"/>
    <property type="match status" value="1"/>
</dbReference>
<dbReference type="InterPro" id="IPR014956">
    <property type="entry name" value="ParBc_2"/>
</dbReference>
<dbReference type="SUPFAM" id="SSF110849">
    <property type="entry name" value="ParB/Sulfiredoxin"/>
    <property type="match status" value="1"/>
</dbReference>
<evidence type="ECO:0000313" key="3">
    <source>
        <dbReference type="Proteomes" id="UP000287563"/>
    </source>
</evidence>
<comment type="caution">
    <text evidence="2">The sequence shown here is derived from an EMBL/GenBank/DDBJ whole genome shotgun (WGS) entry which is preliminary data.</text>
</comment>
<proteinExistence type="predicted"/>
<protein>
    <submittedName>
        <fullName evidence="2">Chromosome partitioning protein ParB</fullName>
    </submittedName>
</protein>
<name>A0A3S3UMI6_9GAMM</name>
<dbReference type="RefSeq" id="WP_128782711.1">
    <property type="nucleotide sequence ID" value="NZ_JAKJSG010000053.1"/>
</dbReference>
<dbReference type="CDD" id="cd16390">
    <property type="entry name" value="ParB_N_Srx_like"/>
    <property type="match status" value="1"/>
</dbReference>
<reference evidence="2 3" key="1">
    <citation type="submission" date="2018-11" db="EMBL/GenBank/DDBJ databases">
        <title>Photobacterium sp. BEI247 sp. nov., a marine bacterium isolated from Yongle Blue Hole in the South China Sea.</title>
        <authorList>
            <person name="Wang X."/>
        </authorList>
    </citation>
    <scope>NUCLEOTIDE SEQUENCE [LARGE SCALE GENOMIC DNA]</scope>
    <source>
        <strain evidence="3">BEI247</strain>
    </source>
</reference>